<dbReference type="Proteomes" id="UP000751190">
    <property type="component" value="Unassembled WGS sequence"/>
</dbReference>
<dbReference type="EMBL" id="JAGTXO010000005">
    <property type="protein sequence ID" value="KAG8467594.1"/>
    <property type="molecule type" value="Genomic_DNA"/>
</dbReference>
<evidence type="ECO:0000256" key="1">
    <source>
        <dbReference type="ARBA" id="ARBA00022701"/>
    </source>
</evidence>
<feature type="domain" description="Kinesin motor" evidence="9">
    <location>
        <begin position="24"/>
        <end position="360"/>
    </location>
</feature>
<evidence type="ECO:0000256" key="3">
    <source>
        <dbReference type="ARBA" id="ARBA00022840"/>
    </source>
</evidence>
<dbReference type="InterPro" id="IPR027417">
    <property type="entry name" value="P-loop_NTPase"/>
</dbReference>
<dbReference type="InterPro" id="IPR036961">
    <property type="entry name" value="Kinesin_motor_dom_sf"/>
</dbReference>
<name>A0A8J5XPE8_DIALT</name>
<evidence type="ECO:0000256" key="6">
    <source>
        <dbReference type="ARBA" id="ARBA00068376"/>
    </source>
</evidence>
<sequence length="1134" mass="118669">MADFWEQQELQQEVAGQGIPQNTPMLVAVRARPLSRDEAERGEFGIVRVLESRVVVVLDPQDYDRNLQPNRSKEKKYAFDYVFDEDASQAEIFSGTTRGLINGVLVGFNASVFAYGATGAGKTYTMLGALDSPGVMVLTLNDLYRRMRSDPQYADSDFKVRLSYLEIYNEVIKDLLNPTDSSIGLPLNEDPVRGMVVAGITEYDATSASEILQLLHHGNMARAQEPTAANRTSSRSHAILQVSVERSERTAHVVGQVTCGKLSLIDLAGSERASKTENTGLRLKEGANINRSLLALGNCINALADGRSHVPYRDSKMTRLLKDSLGGNCRTVMIANISPASTQFEETLNSLKYANRAKNLKTKVTSNVQTVAAHIADYQRIILSLRAEITQLKATVASQAQHGGGAPLGAPSAAVADAQRERALAAQADEAERQTARALEASIAKVCAERRKLAQQLDSVHGALINQAAAAQAQTAADGTAAPPAADPALAATAAAIVGRLGQSEHVARQLLHAIDERISDADRAAALRTLFHAHFLDLARAHAAYELAVRQSYEDSVAAARDLPPRVQRAVGRLLEWRELRASTQPHRDFDQRMARLELPPLAPAPPATYRHDGAQLGGAGGGGADAGDSNSSSHVASDEALLALPIAAQQPSAPSRGHSSGSVAAALNVLHSHPPGQRLTPGESPRARRARPSNASGRESPVQGAGARVAMPPASGASRLPVLSPGGGARHVAQHPDGPHQAQQQPRRALVQRGGSRRASLGASQPAYPTVSPQALRRLPGGGSRALSREASPRAPRRSMFAVDAADGGSPTRSEVNSAPYYVPAAPALAPSVTGAYASGSGGGGGISAARALNNPRALVLPPQQPQTAAIAYTGAPLRAHPLANWPNDPTHDELSDEGTHLAIGSHVDFDGGDAQHQHSQPTLPTAAELPVVRQPNRRRSQGDVAGQQQRGGLGGPAHGSHAENGAVGAPRRAPADGKGGGALASVAVSGSVAMSGLQQPRGALLLRQQAQPAGSRGGSTTGYSRQPQPPAHIQASVAGGTHGGRMVARQPLGAPSQGAFVRNPSRTSLVNAGNRPAHANPTGIAQSVAARRVVQAYSTPVAPKGQGVPRPGQYGHARGALRSGIPTLVSK</sequence>
<keyword evidence="5 7" id="KW-0505">Motor protein</keyword>
<comment type="similarity">
    <text evidence="7">Belongs to the TRAFAC class myosin-kinesin ATPase superfamily. Kinesin family.</text>
</comment>
<feature type="region of interest" description="Disordered" evidence="8">
    <location>
        <begin position="1011"/>
        <end position="1063"/>
    </location>
</feature>
<evidence type="ECO:0000313" key="10">
    <source>
        <dbReference type="EMBL" id="KAG8467594.1"/>
    </source>
</evidence>
<feature type="compositionally biased region" description="Basic and acidic residues" evidence="8">
    <location>
        <begin position="910"/>
        <end position="919"/>
    </location>
</feature>
<keyword evidence="3 7" id="KW-0067">ATP-binding</keyword>
<dbReference type="CDD" id="cd01370">
    <property type="entry name" value="KISc_KIP3_like"/>
    <property type="match status" value="1"/>
</dbReference>
<gene>
    <name evidence="10" type="ORF">KFE25_006646</name>
</gene>
<dbReference type="InterPro" id="IPR001752">
    <property type="entry name" value="Kinesin_motor_dom"/>
</dbReference>
<dbReference type="SMART" id="SM00129">
    <property type="entry name" value="KISc"/>
    <property type="match status" value="1"/>
</dbReference>
<feature type="compositionally biased region" description="Gly residues" evidence="8">
    <location>
        <begin position="617"/>
        <end position="627"/>
    </location>
</feature>
<feature type="region of interest" description="Disordered" evidence="8">
    <location>
        <begin position="602"/>
        <end position="637"/>
    </location>
</feature>
<dbReference type="PANTHER" id="PTHR47968">
    <property type="entry name" value="CENTROMERE PROTEIN E"/>
    <property type="match status" value="1"/>
</dbReference>
<organism evidence="10 11">
    <name type="scientific">Diacronema lutheri</name>
    <name type="common">Unicellular marine alga</name>
    <name type="synonym">Monochrysis lutheri</name>
    <dbReference type="NCBI Taxonomy" id="2081491"/>
    <lineage>
        <taxon>Eukaryota</taxon>
        <taxon>Haptista</taxon>
        <taxon>Haptophyta</taxon>
        <taxon>Pavlovophyceae</taxon>
        <taxon>Pavlovales</taxon>
        <taxon>Pavlovaceae</taxon>
        <taxon>Diacronema</taxon>
    </lineage>
</organism>
<evidence type="ECO:0000256" key="5">
    <source>
        <dbReference type="ARBA" id="ARBA00023175"/>
    </source>
</evidence>
<dbReference type="GO" id="GO:0008017">
    <property type="term" value="F:microtubule binding"/>
    <property type="evidence" value="ECO:0007669"/>
    <property type="project" value="InterPro"/>
</dbReference>
<accession>A0A8J5XPE8</accession>
<protein>
    <recommendedName>
        <fullName evidence="6">Kinesin-like protein KIN-8B</fullName>
    </recommendedName>
</protein>
<dbReference type="Pfam" id="PF00225">
    <property type="entry name" value="Kinesin"/>
    <property type="match status" value="1"/>
</dbReference>
<keyword evidence="2 7" id="KW-0547">Nucleotide-binding</keyword>
<feature type="region of interest" description="Disordered" evidence="8">
    <location>
        <begin position="906"/>
        <end position="985"/>
    </location>
</feature>
<dbReference type="OrthoDB" id="3176171at2759"/>
<keyword evidence="11" id="KW-1185">Reference proteome</keyword>
<reference evidence="10" key="1">
    <citation type="submission" date="2021-05" db="EMBL/GenBank/DDBJ databases">
        <title>The genome of the haptophyte Pavlova lutheri (Diacronema luteri, Pavlovales) - a model for lipid biosynthesis in eukaryotic algae.</title>
        <authorList>
            <person name="Hulatt C.J."/>
            <person name="Posewitz M.C."/>
        </authorList>
    </citation>
    <scope>NUCLEOTIDE SEQUENCE</scope>
    <source>
        <strain evidence="10">NIVA-4/92</strain>
    </source>
</reference>
<keyword evidence="1" id="KW-0493">Microtubule</keyword>
<dbReference type="GO" id="GO:0003777">
    <property type="term" value="F:microtubule motor activity"/>
    <property type="evidence" value="ECO:0007669"/>
    <property type="project" value="InterPro"/>
</dbReference>
<evidence type="ECO:0000256" key="2">
    <source>
        <dbReference type="ARBA" id="ARBA00022741"/>
    </source>
</evidence>
<dbReference type="FunFam" id="3.40.850.10:FF:000056">
    <property type="entry name" value="Kinesin-like protein"/>
    <property type="match status" value="1"/>
</dbReference>
<feature type="region of interest" description="Disordered" evidence="8">
    <location>
        <begin position="674"/>
        <end position="801"/>
    </location>
</feature>
<feature type="region of interest" description="Disordered" evidence="8">
    <location>
        <begin position="1103"/>
        <end position="1134"/>
    </location>
</feature>
<dbReference type="Gene3D" id="3.40.850.10">
    <property type="entry name" value="Kinesin motor domain"/>
    <property type="match status" value="1"/>
</dbReference>
<evidence type="ECO:0000259" key="9">
    <source>
        <dbReference type="PROSITE" id="PS50067"/>
    </source>
</evidence>
<evidence type="ECO:0000313" key="11">
    <source>
        <dbReference type="Proteomes" id="UP000751190"/>
    </source>
</evidence>
<dbReference type="PROSITE" id="PS00411">
    <property type="entry name" value="KINESIN_MOTOR_1"/>
    <property type="match status" value="1"/>
</dbReference>
<proteinExistence type="inferred from homology"/>
<comment type="caution">
    <text evidence="10">The sequence shown here is derived from an EMBL/GenBank/DDBJ whole genome shotgun (WGS) entry which is preliminary data.</text>
</comment>
<dbReference type="PROSITE" id="PS50067">
    <property type="entry name" value="KINESIN_MOTOR_2"/>
    <property type="match status" value="1"/>
</dbReference>
<dbReference type="GO" id="GO:0007018">
    <property type="term" value="P:microtubule-based movement"/>
    <property type="evidence" value="ECO:0007669"/>
    <property type="project" value="InterPro"/>
</dbReference>
<feature type="binding site" evidence="7">
    <location>
        <begin position="116"/>
        <end position="123"/>
    </location>
    <ligand>
        <name>ATP</name>
        <dbReference type="ChEBI" id="CHEBI:30616"/>
    </ligand>
</feature>
<dbReference type="PRINTS" id="PR00380">
    <property type="entry name" value="KINESINHEAVY"/>
</dbReference>
<dbReference type="InterPro" id="IPR019821">
    <property type="entry name" value="Kinesin_motor_CS"/>
</dbReference>
<dbReference type="SUPFAM" id="SSF52540">
    <property type="entry name" value="P-loop containing nucleoside triphosphate hydrolases"/>
    <property type="match status" value="1"/>
</dbReference>
<evidence type="ECO:0000256" key="8">
    <source>
        <dbReference type="SAM" id="MobiDB-lite"/>
    </source>
</evidence>
<evidence type="ECO:0000256" key="4">
    <source>
        <dbReference type="ARBA" id="ARBA00023054"/>
    </source>
</evidence>
<dbReference type="GO" id="GO:0005524">
    <property type="term" value="F:ATP binding"/>
    <property type="evidence" value="ECO:0007669"/>
    <property type="project" value="UniProtKB-UniRule"/>
</dbReference>
<dbReference type="AlphaFoldDB" id="A0A8J5XPE8"/>
<evidence type="ECO:0000256" key="7">
    <source>
        <dbReference type="PROSITE-ProRule" id="PRU00283"/>
    </source>
</evidence>
<keyword evidence="4" id="KW-0175">Coiled coil</keyword>
<dbReference type="PANTHER" id="PTHR47968:SF13">
    <property type="entry name" value="KINESIN-LIKE PROTEIN KIF19 ISOFORM X1"/>
    <property type="match status" value="1"/>
</dbReference>
<dbReference type="GO" id="GO:0005874">
    <property type="term" value="C:microtubule"/>
    <property type="evidence" value="ECO:0007669"/>
    <property type="project" value="UniProtKB-KW"/>
</dbReference>
<dbReference type="InterPro" id="IPR027640">
    <property type="entry name" value="Kinesin-like_fam"/>
</dbReference>